<evidence type="ECO:0000256" key="3">
    <source>
        <dbReference type="ARBA" id="ARBA00022801"/>
    </source>
</evidence>
<dbReference type="Pfam" id="PF13470">
    <property type="entry name" value="PIN_3"/>
    <property type="match status" value="1"/>
</dbReference>
<gene>
    <name evidence="6" type="ORF">Cch02nite_51020</name>
</gene>
<keyword evidence="3" id="KW-0378">Hydrolase</keyword>
<keyword evidence="4" id="KW-0460">Magnesium</keyword>
<reference evidence="6 7" key="1">
    <citation type="submission" date="2021-01" db="EMBL/GenBank/DDBJ databases">
        <title>Whole genome shotgun sequence of Catellatospora chokoriensis NBRC 107358.</title>
        <authorList>
            <person name="Komaki H."/>
            <person name="Tamura T."/>
        </authorList>
    </citation>
    <scope>NUCLEOTIDE SEQUENCE [LARGE SCALE GENOMIC DNA]</scope>
    <source>
        <strain evidence="6 7">NBRC 107358</strain>
    </source>
</reference>
<dbReference type="SUPFAM" id="SSF88723">
    <property type="entry name" value="PIN domain-like"/>
    <property type="match status" value="1"/>
</dbReference>
<dbReference type="RefSeq" id="WP_203736403.1">
    <property type="nucleotide sequence ID" value="NZ_BAAALB010000017.1"/>
</dbReference>
<dbReference type="GO" id="GO:0046872">
    <property type="term" value="F:metal ion binding"/>
    <property type="evidence" value="ECO:0007669"/>
    <property type="project" value="UniProtKB-KW"/>
</dbReference>
<dbReference type="Proteomes" id="UP000619293">
    <property type="component" value="Unassembled WGS sequence"/>
</dbReference>
<evidence type="ECO:0000256" key="2">
    <source>
        <dbReference type="ARBA" id="ARBA00022723"/>
    </source>
</evidence>
<feature type="domain" description="PIN" evidence="5">
    <location>
        <begin position="3"/>
        <end position="109"/>
    </location>
</feature>
<dbReference type="InterPro" id="IPR029060">
    <property type="entry name" value="PIN-like_dom_sf"/>
</dbReference>
<keyword evidence="1" id="KW-0540">Nuclease</keyword>
<protein>
    <recommendedName>
        <fullName evidence="5">PIN domain-containing protein</fullName>
    </recommendedName>
</protein>
<proteinExistence type="predicted"/>
<evidence type="ECO:0000313" key="6">
    <source>
        <dbReference type="EMBL" id="GIF91658.1"/>
    </source>
</evidence>
<evidence type="ECO:0000259" key="5">
    <source>
        <dbReference type="Pfam" id="PF13470"/>
    </source>
</evidence>
<evidence type="ECO:0000256" key="4">
    <source>
        <dbReference type="ARBA" id="ARBA00022842"/>
    </source>
</evidence>
<dbReference type="InterPro" id="IPR002716">
    <property type="entry name" value="PIN_dom"/>
</dbReference>
<comment type="caution">
    <text evidence="6">The sequence shown here is derived from an EMBL/GenBank/DDBJ whole genome shotgun (WGS) entry which is preliminary data.</text>
</comment>
<dbReference type="AlphaFoldDB" id="A0A8J3K2L2"/>
<sequence>MTVIYDANVLYPNTLRDLLIRLARAGTVQARWTDQILDEMTEALHRNRPDIDPAKTRRLRELMNAAVRDCLVTDYQDLTDTIDLPDKDDRHVVAAAISAGAHSIITWNLRDFPVDRLAAYGLQAQTPTTSSAA</sequence>
<organism evidence="6 7">
    <name type="scientific">Catellatospora chokoriensis</name>
    <dbReference type="NCBI Taxonomy" id="310353"/>
    <lineage>
        <taxon>Bacteria</taxon>
        <taxon>Bacillati</taxon>
        <taxon>Actinomycetota</taxon>
        <taxon>Actinomycetes</taxon>
        <taxon>Micromonosporales</taxon>
        <taxon>Micromonosporaceae</taxon>
        <taxon>Catellatospora</taxon>
    </lineage>
</organism>
<dbReference type="GO" id="GO:0016787">
    <property type="term" value="F:hydrolase activity"/>
    <property type="evidence" value="ECO:0007669"/>
    <property type="project" value="UniProtKB-KW"/>
</dbReference>
<keyword evidence="7" id="KW-1185">Reference proteome</keyword>
<evidence type="ECO:0000313" key="7">
    <source>
        <dbReference type="Proteomes" id="UP000619293"/>
    </source>
</evidence>
<accession>A0A8J3K2L2</accession>
<dbReference type="GO" id="GO:0004518">
    <property type="term" value="F:nuclease activity"/>
    <property type="evidence" value="ECO:0007669"/>
    <property type="project" value="UniProtKB-KW"/>
</dbReference>
<name>A0A8J3K2L2_9ACTN</name>
<dbReference type="EMBL" id="BONG01000035">
    <property type="protein sequence ID" value="GIF91658.1"/>
    <property type="molecule type" value="Genomic_DNA"/>
</dbReference>
<keyword evidence="2" id="KW-0479">Metal-binding</keyword>
<evidence type="ECO:0000256" key="1">
    <source>
        <dbReference type="ARBA" id="ARBA00022722"/>
    </source>
</evidence>